<gene>
    <name evidence="1" type="ORF">RF11_04789</name>
</gene>
<dbReference type="InterPro" id="IPR009057">
    <property type="entry name" value="Homeodomain-like_sf"/>
</dbReference>
<dbReference type="OrthoDB" id="411211at2759"/>
<dbReference type="Gene3D" id="3.60.21.10">
    <property type="match status" value="1"/>
</dbReference>
<dbReference type="Gene3D" id="1.10.10.10">
    <property type="entry name" value="Winged helix-like DNA-binding domain superfamily/Winged helix DNA-binding domain"/>
    <property type="match status" value="1"/>
</dbReference>
<dbReference type="EMBL" id="JWZT01003599">
    <property type="protein sequence ID" value="KII66215.1"/>
    <property type="molecule type" value="Genomic_DNA"/>
</dbReference>
<organism evidence="1 2">
    <name type="scientific">Thelohanellus kitauei</name>
    <name type="common">Myxosporean</name>
    <dbReference type="NCBI Taxonomy" id="669202"/>
    <lineage>
        <taxon>Eukaryota</taxon>
        <taxon>Metazoa</taxon>
        <taxon>Cnidaria</taxon>
        <taxon>Myxozoa</taxon>
        <taxon>Myxosporea</taxon>
        <taxon>Bivalvulida</taxon>
        <taxon>Platysporina</taxon>
        <taxon>Myxobolidae</taxon>
        <taxon>Thelohanellus</taxon>
    </lineage>
</organism>
<dbReference type="Proteomes" id="UP000031668">
    <property type="component" value="Unassembled WGS sequence"/>
</dbReference>
<keyword evidence="2" id="KW-1185">Reference proteome</keyword>
<reference evidence="1 2" key="1">
    <citation type="journal article" date="2014" name="Genome Biol. Evol.">
        <title>The genome of the myxosporean Thelohanellus kitauei shows adaptations to nutrient acquisition within its fish host.</title>
        <authorList>
            <person name="Yang Y."/>
            <person name="Xiong J."/>
            <person name="Zhou Z."/>
            <person name="Huo F."/>
            <person name="Miao W."/>
            <person name="Ran C."/>
            <person name="Liu Y."/>
            <person name="Zhang J."/>
            <person name="Feng J."/>
            <person name="Wang M."/>
            <person name="Wang M."/>
            <person name="Wang L."/>
            <person name="Yao B."/>
        </authorList>
    </citation>
    <scope>NUCLEOTIDE SEQUENCE [LARGE SCALE GENOMIC DNA]</scope>
    <source>
        <strain evidence="1">Wuqing</strain>
    </source>
</reference>
<dbReference type="InterPro" id="IPR029052">
    <property type="entry name" value="Metallo-depent_PP-like"/>
</dbReference>
<sequence>MGDFGWPEDESVVKRRVVCGVKTNDRFNLGLILGDNVYLEGTQIDDYDRLDRVFAQSFPATTFPFDFLAILGNHDHMGDVYTQSLYHLIREPRQYDYVFILLHHHINDGCGPHRYVPHGNPLIEWIRQSRATAVINGHNHNMQKISDERRQRIINAHQNGSTAKNVAEYETLLSSTIQNIIKKYSETGRIFIENRGGQLVDENCGLSLKQIYQNVATRFDITLSKTEINNYFGQKHSSLKAIHIIPNRINDPNTICKRNPFAHSFLRIEENYPNEQIYFVDEGRSSIGTPSILRVPNIRSRNVSVFCAMNRYGVVHKGINSRPYNFEAFLRRFLKRNLWAVKPKPEGCPLTIHVYFCPHNSELRFQEIRSLRILGHTTGARERITCSRPAVFNQVIGLIYTTEMQARSRVDCAKSSMLPKPLLLASQVGGSSRLQLCCDDSGSSSYTFRVKSAESPGADGSTSYSTVK</sequence>
<name>A0A0C2MPE5_THEKT</name>
<proteinExistence type="predicted"/>
<dbReference type="InterPro" id="IPR036388">
    <property type="entry name" value="WH-like_DNA-bd_sf"/>
</dbReference>
<evidence type="ECO:0000313" key="2">
    <source>
        <dbReference type="Proteomes" id="UP000031668"/>
    </source>
</evidence>
<comment type="caution">
    <text evidence="1">The sequence shown here is derived from an EMBL/GenBank/DDBJ whole genome shotgun (WGS) entry which is preliminary data.</text>
</comment>
<protein>
    <recommendedName>
        <fullName evidence="3">Calcineurin-like phosphoesterase domain-containing protein</fullName>
    </recommendedName>
</protein>
<dbReference type="SUPFAM" id="SSF56300">
    <property type="entry name" value="Metallo-dependent phosphatases"/>
    <property type="match status" value="1"/>
</dbReference>
<evidence type="ECO:0000313" key="1">
    <source>
        <dbReference type="EMBL" id="KII66215.1"/>
    </source>
</evidence>
<dbReference type="AlphaFoldDB" id="A0A0C2MPE5"/>
<accession>A0A0C2MPE5</accession>
<dbReference type="SUPFAM" id="SSF46689">
    <property type="entry name" value="Homeodomain-like"/>
    <property type="match status" value="1"/>
</dbReference>
<evidence type="ECO:0008006" key="3">
    <source>
        <dbReference type="Google" id="ProtNLM"/>
    </source>
</evidence>